<dbReference type="InterPro" id="IPR029063">
    <property type="entry name" value="SAM-dependent_MTases_sf"/>
</dbReference>
<dbReference type="InterPro" id="IPR004556">
    <property type="entry name" value="HemK-like"/>
</dbReference>
<keyword evidence="3" id="KW-0808">Transferase</keyword>
<reference evidence="7 8" key="1">
    <citation type="journal article" date="2016" name="Nat. Commun.">
        <title>Thousands of microbial genomes shed light on interconnected biogeochemical processes in an aquifer system.</title>
        <authorList>
            <person name="Anantharaman K."/>
            <person name="Brown C.T."/>
            <person name="Hug L.A."/>
            <person name="Sharon I."/>
            <person name="Castelle C.J."/>
            <person name="Probst A.J."/>
            <person name="Thomas B.C."/>
            <person name="Singh A."/>
            <person name="Wilkins M.J."/>
            <person name="Karaoz U."/>
            <person name="Brodie E.L."/>
            <person name="Williams K.H."/>
            <person name="Hubbard S.S."/>
            <person name="Banfield J.F."/>
        </authorList>
    </citation>
    <scope>NUCLEOTIDE SEQUENCE [LARGE SCALE GENOMIC DNA]</scope>
</reference>
<keyword evidence="2" id="KW-0489">Methyltransferase</keyword>
<proteinExistence type="predicted"/>
<dbReference type="Gene3D" id="3.40.50.150">
    <property type="entry name" value="Vaccinia Virus protein VP39"/>
    <property type="match status" value="1"/>
</dbReference>
<name>A0A1G2KNL6_9BACT</name>
<keyword evidence="4" id="KW-0949">S-adenosyl-L-methionine</keyword>
<dbReference type="EMBL" id="MHQI01000004">
    <property type="protein sequence ID" value="OHA00864.1"/>
    <property type="molecule type" value="Genomic_DNA"/>
</dbReference>
<sequence length="263" mass="30586">MIEKTQKEVQWLLKEKYGGAEPPAFFDDVRRFNDGEPLDYVIGLVEFLGCRIDLSRRPFIPRPETEFWVKQAIEDLKNHSNVLKNIRMDRVRKSIRCLDIFSGSGCIGVAVLKYIPHAYVDFAEKESAFLDQIAINTKLNSIGRSRYRVIRSDVFSNVLDSYDYIFANPPYLAASREGKVQTSVLAWEPRGALFGGKDGLRYIKIFLKNATRHLAPHGKLYFEFDTPQKKMIERIVAASEYRRSKFYKDQYSVWRYAVCEPHH</sequence>
<accession>A0A1G2KNL6</accession>
<organism evidence="7 8">
    <name type="scientific">Candidatus Sungbacteria bacterium RIFCSPHIGHO2_02_FULL_47_11</name>
    <dbReference type="NCBI Taxonomy" id="1802270"/>
    <lineage>
        <taxon>Bacteria</taxon>
        <taxon>Candidatus Sungiibacteriota</taxon>
    </lineage>
</organism>
<dbReference type="GO" id="GO:0102559">
    <property type="term" value="F:peptide chain release factor N(5)-glutamine methyltransferase activity"/>
    <property type="evidence" value="ECO:0007669"/>
    <property type="project" value="UniProtKB-EC"/>
</dbReference>
<dbReference type="EC" id="2.1.1.297" evidence="1"/>
<evidence type="ECO:0000313" key="8">
    <source>
        <dbReference type="Proteomes" id="UP000179023"/>
    </source>
</evidence>
<dbReference type="InterPro" id="IPR050320">
    <property type="entry name" value="N5-glutamine_MTase"/>
</dbReference>
<evidence type="ECO:0000256" key="1">
    <source>
        <dbReference type="ARBA" id="ARBA00012771"/>
    </source>
</evidence>
<evidence type="ECO:0000259" key="6">
    <source>
        <dbReference type="Pfam" id="PF05175"/>
    </source>
</evidence>
<dbReference type="SUPFAM" id="SSF53335">
    <property type="entry name" value="S-adenosyl-L-methionine-dependent methyltransferases"/>
    <property type="match status" value="1"/>
</dbReference>
<comment type="caution">
    <text evidence="7">The sequence shown here is derived from an EMBL/GenBank/DDBJ whole genome shotgun (WGS) entry which is preliminary data.</text>
</comment>
<dbReference type="Pfam" id="PF05175">
    <property type="entry name" value="MTS"/>
    <property type="match status" value="1"/>
</dbReference>
<dbReference type="AlphaFoldDB" id="A0A1G2KNL6"/>
<dbReference type="CDD" id="cd02440">
    <property type="entry name" value="AdoMet_MTases"/>
    <property type="match status" value="1"/>
</dbReference>
<dbReference type="PROSITE" id="PS00092">
    <property type="entry name" value="N6_MTASE"/>
    <property type="match status" value="1"/>
</dbReference>
<evidence type="ECO:0000313" key="7">
    <source>
        <dbReference type="EMBL" id="OHA00864.1"/>
    </source>
</evidence>
<dbReference type="STRING" id="1802270.A3C07_02225"/>
<comment type="catalytic activity">
    <reaction evidence="5">
        <text>L-glutaminyl-[peptide chain release factor] + S-adenosyl-L-methionine = N(5)-methyl-L-glutaminyl-[peptide chain release factor] + S-adenosyl-L-homocysteine + H(+)</text>
        <dbReference type="Rhea" id="RHEA:42896"/>
        <dbReference type="Rhea" id="RHEA-COMP:10271"/>
        <dbReference type="Rhea" id="RHEA-COMP:10272"/>
        <dbReference type="ChEBI" id="CHEBI:15378"/>
        <dbReference type="ChEBI" id="CHEBI:30011"/>
        <dbReference type="ChEBI" id="CHEBI:57856"/>
        <dbReference type="ChEBI" id="CHEBI:59789"/>
        <dbReference type="ChEBI" id="CHEBI:61891"/>
        <dbReference type="EC" id="2.1.1.297"/>
    </reaction>
</comment>
<evidence type="ECO:0000256" key="5">
    <source>
        <dbReference type="ARBA" id="ARBA00048391"/>
    </source>
</evidence>
<dbReference type="Proteomes" id="UP000179023">
    <property type="component" value="Unassembled WGS sequence"/>
</dbReference>
<dbReference type="InterPro" id="IPR007848">
    <property type="entry name" value="Small_mtfrase_dom"/>
</dbReference>
<feature type="domain" description="Methyltransferase small" evidence="6">
    <location>
        <begin position="93"/>
        <end position="176"/>
    </location>
</feature>
<evidence type="ECO:0000256" key="3">
    <source>
        <dbReference type="ARBA" id="ARBA00022679"/>
    </source>
</evidence>
<dbReference type="NCBIfam" id="TIGR00536">
    <property type="entry name" value="hemK_fam"/>
    <property type="match status" value="1"/>
</dbReference>
<dbReference type="PANTHER" id="PTHR18895">
    <property type="entry name" value="HEMK METHYLTRANSFERASE"/>
    <property type="match status" value="1"/>
</dbReference>
<protein>
    <recommendedName>
        <fullName evidence="1">peptide chain release factor N(5)-glutamine methyltransferase</fullName>
        <ecNumber evidence="1">2.1.1.297</ecNumber>
    </recommendedName>
</protein>
<evidence type="ECO:0000256" key="4">
    <source>
        <dbReference type="ARBA" id="ARBA00022691"/>
    </source>
</evidence>
<dbReference type="GO" id="GO:0003676">
    <property type="term" value="F:nucleic acid binding"/>
    <property type="evidence" value="ECO:0007669"/>
    <property type="project" value="InterPro"/>
</dbReference>
<dbReference type="InterPro" id="IPR002052">
    <property type="entry name" value="DNA_methylase_N6_adenine_CS"/>
</dbReference>
<dbReference type="GO" id="GO:0032259">
    <property type="term" value="P:methylation"/>
    <property type="evidence" value="ECO:0007669"/>
    <property type="project" value="UniProtKB-KW"/>
</dbReference>
<dbReference type="PANTHER" id="PTHR18895:SF74">
    <property type="entry name" value="MTRF1L RELEASE FACTOR GLUTAMINE METHYLTRANSFERASE"/>
    <property type="match status" value="1"/>
</dbReference>
<evidence type="ECO:0000256" key="2">
    <source>
        <dbReference type="ARBA" id="ARBA00022603"/>
    </source>
</evidence>
<gene>
    <name evidence="7" type="ORF">A3C07_02225</name>
</gene>